<evidence type="ECO:0000313" key="2">
    <source>
        <dbReference type="Proteomes" id="UP001248709"/>
    </source>
</evidence>
<comment type="caution">
    <text evidence="1">The sequence shown here is derived from an EMBL/GenBank/DDBJ whole genome shotgun (WGS) entry which is preliminary data.</text>
</comment>
<protein>
    <recommendedName>
        <fullName evidence="3">Phage protein</fullName>
    </recommendedName>
</protein>
<dbReference type="EMBL" id="JAUSUY010000005">
    <property type="protein sequence ID" value="MDT3426056.1"/>
    <property type="molecule type" value="Genomic_DNA"/>
</dbReference>
<evidence type="ECO:0000313" key="1">
    <source>
        <dbReference type="EMBL" id="MDT3426056.1"/>
    </source>
</evidence>
<gene>
    <name evidence="1" type="ORF">J2Z22_001576</name>
</gene>
<dbReference type="Proteomes" id="UP001248709">
    <property type="component" value="Unassembled WGS sequence"/>
</dbReference>
<organism evidence="1 2">
    <name type="scientific">Paenibacillus forsythiae</name>
    <dbReference type="NCBI Taxonomy" id="365616"/>
    <lineage>
        <taxon>Bacteria</taxon>
        <taxon>Bacillati</taxon>
        <taxon>Bacillota</taxon>
        <taxon>Bacilli</taxon>
        <taxon>Bacillales</taxon>
        <taxon>Paenibacillaceae</taxon>
        <taxon>Paenibacillus</taxon>
    </lineage>
</organism>
<sequence length="59" mass="6565">MSRIDISIDLANPVNELVDVVSIVMNSFPGRQEEILQQLDLKIGEALAEIKRSKAKAKE</sequence>
<keyword evidence="2" id="KW-1185">Reference proteome</keyword>
<proteinExistence type="predicted"/>
<evidence type="ECO:0008006" key="3">
    <source>
        <dbReference type="Google" id="ProtNLM"/>
    </source>
</evidence>
<reference evidence="1 2" key="1">
    <citation type="submission" date="2023-07" db="EMBL/GenBank/DDBJ databases">
        <title>Genomic Encyclopedia of Type Strains, Phase IV (KMG-IV): sequencing the most valuable type-strain genomes for metagenomic binning, comparative biology and taxonomic classification.</title>
        <authorList>
            <person name="Goeker M."/>
        </authorList>
    </citation>
    <scope>NUCLEOTIDE SEQUENCE [LARGE SCALE GENOMIC DNA]</scope>
    <source>
        <strain evidence="1 2">T98</strain>
    </source>
</reference>
<dbReference type="RefSeq" id="WP_198027708.1">
    <property type="nucleotide sequence ID" value="NZ_JAUSUY010000005.1"/>
</dbReference>
<name>A0ABU3H5G2_9BACL</name>
<accession>A0ABU3H5G2</accession>